<proteinExistence type="predicted"/>
<protein>
    <submittedName>
        <fullName evidence="1">Uncharacterized protein</fullName>
    </submittedName>
</protein>
<dbReference type="AlphaFoldDB" id="A0A6H1ZZR5"/>
<dbReference type="EMBL" id="MT141205">
    <property type="protein sequence ID" value="QJA56206.1"/>
    <property type="molecule type" value="Genomic_DNA"/>
</dbReference>
<dbReference type="EMBL" id="MT144390">
    <property type="protein sequence ID" value="QJA53064.1"/>
    <property type="molecule type" value="Genomic_DNA"/>
</dbReference>
<evidence type="ECO:0000313" key="2">
    <source>
        <dbReference type="EMBL" id="QJA56206.1"/>
    </source>
</evidence>
<evidence type="ECO:0000313" key="1">
    <source>
        <dbReference type="EMBL" id="QJA53064.1"/>
    </source>
</evidence>
<reference evidence="1" key="1">
    <citation type="submission" date="2020-03" db="EMBL/GenBank/DDBJ databases">
        <title>The deep terrestrial virosphere.</title>
        <authorList>
            <person name="Holmfeldt K."/>
            <person name="Nilsson E."/>
            <person name="Simone D."/>
            <person name="Lopez-Fernandez M."/>
            <person name="Wu X."/>
            <person name="de Brujin I."/>
            <person name="Lundin D."/>
            <person name="Andersson A."/>
            <person name="Bertilsson S."/>
            <person name="Dopson M."/>
        </authorList>
    </citation>
    <scope>NUCLEOTIDE SEQUENCE</scope>
    <source>
        <strain evidence="2">MM415B01904</strain>
        <strain evidence="1">TM448A03175</strain>
    </source>
</reference>
<sequence>MDGGKLNCGRQYDRVYYKVHTGEWKYGTGRYTQRTETDKTTIEKLEQFLRAKQQAETSGKKG</sequence>
<gene>
    <name evidence="2" type="ORF">MM415B01904_0024</name>
    <name evidence="1" type="ORF">TM448A03175_0011</name>
</gene>
<name>A0A6H1ZZR5_9ZZZZ</name>
<organism evidence="1">
    <name type="scientific">viral metagenome</name>
    <dbReference type="NCBI Taxonomy" id="1070528"/>
    <lineage>
        <taxon>unclassified sequences</taxon>
        <taxon>metagenomes</taxon>
        <taxon>organismal metagenomes</taxon>
    </lineage>
</organism>
<accession>A0A6H1ZZR5</accession>